<keyword evidence="2" id="KW-1185">Reference proteome</keyword>
<reference evidence="1 2" key="1">
    <citation type="journal article" date="2012" name="Eukaryot. Cell">
        <title>Genome sequence of the fungus Glarea lozoyensis: the first genome sequence of a species from the Helotiaceae family.</title>
        <authorList>
            <person name="Youssar L."/>
            <person name="Gruening B.A."/>
            <person name="Erxleben A."/>
            <person name="Guenther S."/>
            <person name="Huettel W."/>
        </authorList>
    </citation>
    <scope>NUCLEOTIDE SEQUENCE [LARGE SCALE GENOMIC DNA]</scope>
    <source>
        <strain evidence="2">ATCC 74030 / MF5533</strain>
    </source>
</reference>
<protein>
    <submittedName>
        <fullName evidence="1">Uncharacterized protein</fullName>
    </submittedName>
</protein>
<evidence type="ECO:0000313" key="1">
    <source>
        <dbReference type="EMBL" id="EHL01459.1"/>
    </source>
</evidence>
<organism evidence="1 2">
    <name type="scientific">Glarea lozoyensis (strain ATCC 74030 / MF5533)</name>
    <dbReference type="NCBI Taxonomy" id="1104152"/>
    <lineage>
        <taxon>Eukaryota</taxon>
        <taxon>Fungi</taxon>
        <taxon>Dikarya</taxon>
        <taxon>Ascomycota</taxon>
        <taxon>Pezizomycotina</taxon>
        <taxon>Leotiomycetes</taxon>
        <taxon>Helotiales</taxon>
        <taxon>Helotiaceae</taxon>
        <taxon>Glarea</taxon>
    </lineage>
</organism>
<dbReference type="AlphaFoldDB" id="H0EJ26"/>
<gene>
    <name evidence="1" type="ORF">M7I_2549</name>
</gene>
<dbReference type="EMBL" id="AGUE01000053">
    <property type="protein sequence ID" value="EHL01459.1"/>
    <property type="molecule type" value="Genomic_DNA"/>
</dbReference>
<comment type="caution">
    <text evidence="1">The sequence shown here is derived from an EMBL/GenBank/DDBJ whole genome shotgun (WGS) entry which is preliminary data.</text>
</comment>
<evidence type="ECO:0000313" key="2">
    <source>
        <dbReference type="Proteomes" id="UP000005446"/>
    </source>
</evidence>
<sequence length="44" mass="5059">MKNLIELPKNTSFAAYGPSNPFHQVITALQAERNYMKRTLEGFM</sequence>
<name>H0EJ26_GLAL7</name>
<accession>H0EJ26</accession>
<proteinExistence type="predicted"/>
<dbReference type="InParanoid" id="H0EJ26"/>
<dbReference type="HOGENOM" id="CLU_3224685_0_0_1"/>
<dbReference type="Proteomes" id="UP000005446">
    <property type="component" value="Unassembled WGS sequence"/>
</dbReference>